<keyword evidence="2" id="KW-1185">Reference proteome</keyword>
<name>A0ABX0UMH8_9BACT</name>
<accession>A0ABX0UMH8</accession>
<evidence type="ECO:0000313" key="1">
    <source>
        <dbReference type="EMBL" id="NIJ52281.1"/>
    </source>
</evidence>
<gene>
    <name evidence="1" type="ORF">FHS68_001437</name>
</gene>
<proteinExistence type="predicted"/>
<evidence type="ECO:0000313" key="2">
    <source>
        <dbReference type="Proteomes" id="UP001179181"/>
    </source>
</evidence>
<comment type="caution">
    <text evidence="1">The sequence shown here is derived from an EMBL/GenBank/DDBJ whole genome shotgun (WGS) entry which is preliminary data.</text>
</comment>
<reference evidence="1 2" key="1">
    <citation type="submission" date="2020-03" db="EMBL/GenBank/DDBJ databases">
        <title>Genomic Encyclopedia of Type Strains, Phase IV (KMG-IV): sequencing the most valuable type-strain genomes for metagenomic binning, comparative biology and taxonomic classification.</title>
        <authorList>
            <person name="Goeker M."/>
        </authorList>
    </citation>
    <scope>NUCLEOTIDE SEQUENCE [LARGE SCALE GENOMIC DNA]</scope>
    <source>
        <strain evidence="1 2">DSM 102865</strain>
    </source>
</reference>
<dbReference type="EMBL" id="JAASQJ010000001">
    <property type="protein sequence ID" value="NIJ52281.1"/>
    <property type="molecule type" value="Genomic_DNA"/>
</dbReference>
<dbReference type="RefSeq" id="WP_167268467.1">
    <property type="nucleotide sequence ID" value="NZ_JAASQJ010000001.1"/>
</dbReference>
<protein>
    <submittedName>
        <fullName evidence="1">Outer membrane protein assembly factor BamA</fullName>
    </submittedName>
</protein>
<organism evidence="1 2">
    <name type="scientific">Dyadobacter arcticus</name>
    <dbReference type="NCBI Taxonomy" id="1078754"/>
    <lineage>
        <taxon>Bacteria</taxon>
        <taxon>Pseudomonadati</taxon>
        <taxon>Bacteroidota</taxon>
        <taxon>Cytophagia</taxon>
        <taxon>Cytophagales</taxon>
        <taxon>Spirosomataceae</taxon>
        <taxon>Dyadobacter</taxon>
    </lineage>
</organism>
<dbReference type="Proteomes" id="UP001179181">
    <property type="component" value="Unassembled WGS sequence"/>
</dbReference>
<sequence length="385" mass="44759">MKRTKAEYLQKIIGVRMYNQTDSTGIEKTIQSLRNTQLFSEITYRKAMRAGDTVTIITFAEVRSLLPVAELGVTKGNQWFRLGIKDENGVGRGIKTVAYYQYNDKHSFYLRQNFPFMFRSWGVGYSLRKWSFLEPFRIQGRHQFYVYDNHSAEVNFNYPFAVNKHDLEFGFGVMKEKFMHTMRARYMDGPGLITQTKLSLKVVHNVRRMDYKLFYQNGWANTFNAMATYEVNLKQPFISLFNDFKFFKMLPYRSNLAIRNRLGISTNSTVFFAPFVLDSYYNVRGVGNRIDRGTASVVLNAELRTTVWENEAWGVQAVGFCDSGTWRKPGGMLIDVSRRENVLVFAGLGSRLIYKKAYDVIFRLDYGWKIHGLGRGFVFGIGQYF</sequence>